<sequence>MKSPFLAAMMALTVSATGAFAQSNAEALAIAQAQEACGEGQNDLIVSARFLEDGRVGVRCAEGVAGAQCIPVAATGASESERRAYEIARSQNACGDRAIISARFETNSEIRVQCSAAAAVVGTCPPGTVAAGGAAAGAVVAGSFTPTVVGGVAALLLGAAAMGNSTATSDTQ</sequence>
<keyword evidence="1" id="KW-0732">Signal</keyword>
<keyword evidence="3" id="KW-1185">Reference proteome</keyword>
<dbReference type="EMBL" id="JFKC01000001">
    <property type="protein sequence ID" value="OSQ53495.1"/>
    <property type="molecule type" value="Genomic_DNA"/>
</dbReference>
<organism evidence="2 3">
    <name type="scientific">Marivita geojedonensis</name>
    <dbReference type="NCBI Taxonomy" id="1123756"/>
    <lineage>
        <taxon>Bacteria</taxon>
        <taxon>Pseudomonadati</taxon>
        <taxon>Pseudomonadota</taxon>
        <taxon>Alphaproteobacteria</taxon>
        <taxon>Rhodobacterales</taxon>
        <taxon>Roseobacteraceae</taxon>
        <taxon>Marivita</taxon>
    </lineage>
</organism>
<gene>
    <name evidence="2" type="ORF">MGEO_02900</name>
</gene>
<proteinExistence type="predicted"/>
<dbReference type="RefSeq" id="WP_085635175.1">
    <property type="nucleotide sequence ID" value="NZ_JFKC01000001.1"/>
</dbReference>
<dbReference type="AlphaFoldDB" id="A0A1X4NRA3"/>
<evidence type="ECO:0000256" key="1">
    <source>
        <dbReference type="SAM" id="SignalP"/>
    </source>
</evidence>
<name>A0A1X4NRA3_9RHOB</name>
<evidence type="ECO:0000313" key="3">
    <source>
        <dbReference type="Proteomes" id="UP000193926"/>
    </source>
</evidence>
<evidence type="ECO:0000313" key="2">
    <source>
        <dbReference type="EMBL" id="OSQ53495.1"/>
    </source>
</evidence>
<protein>
    <submittedName>
        <fullName evidence="2">Uncharacterized protein</fullName>
    </submittedName>
</protein>
<comment type="caution">
    <text evidence="2">The sequence shown here is derived from an EMBL/GenBank/DDBJ whole genome shotgun (WGS) entry which is preliminary data.</text>
</comment>
<reference evidence="2 3" key="1">
    <citation type="submission" date="2014-03" db="EMBL/GenBank/DDBJ databases">
        <title>The draft genome sequence of Marivita geojedonensis KCTC 23882.</title>
        <authorList>
            <person name="Lai Q."/>
            <person name="Shao Z."/>
        </authorList>
    </citation>
    <scope>NUCLEOTIDE SEQUENCE [LARGE SCALE GENOMIC DNA]</scope>
    <source>
        <strain evidence="2 3">DPG-138</strain>
    </source>
</reference>
<feature type="signal peptide" evidence="1">
    <location>
        <begin position="1"/>
        <end position="21"/>
    </location>
</feature>
<dbReference type="Proteomes" id="UP000193926">
    <property type="component" value="Unassembled WGS sequence"/>
</dbReference>
<accession>A0A1X4NRA3</accession>
<feature type="chain" id="PRO_5013298812" evidence="1">
    <location>
        <begin position="22"/>
        <end position="172"/>
    </location>
</feature>